<dbReference type="InterPro" id="IPR036390">
    <property type="entry name" value="WH_DNA-bd_sf"/>
</dbReference>
<name>A0A430AGG1_9ENTE</name>
<keyword evidence="7" id="KW-0678">Repressor</keyword>
<comment type="function">
    <text evidence="7">Regulates arginine biosynthesis genes.</text>
</comment>
<dbReference type="Gene3D" id="1.10.10.10">
    <property type="entry name" value="Winged helix-like DNA-binding domain superfamily/Winged helix DNA-binding domain"/>
    <property type="match status" value="1"/>
</dbReference>
<evidence type="ECO:0000313" key="11">
    <source>
        <dbReference type="EMBL" id="RSU06944.1"/>
    </source>
</evidence>
<dbReference type="EMBL" id="NGJZ01000002">
    <property type="protein sequence ID" value="RSU06944.1"/>
    <property type="molecule type" value="Genomic_DNA"/>
</dbReference>
<dbReference type="PANTHER" id="PTHR34471:SF1">
    <property type="entry name" value="ARGININE REPRESSOR"/>
    <property type="match status" value="1"/>
</dbReference>
<dbReference type="InterPro" id="IPR036388">
    <property type="entry name" value="WH-like_DNA-bd_sf"/>
</dbReference>
<dbReference type="GO" id="GO:0005737">
    <property type="term" value="C:cytoplasm"/>
    <property type="evidence" value="ECO:0007669"/>
    <property type="project" value="UniProtKB-SubCell"/>
</dbReference>
<comment type="subcellular location">
    <subcellularLocation>
        <location evidence="1 7">Cytoplasm</location>
    </subcellularLocation>
</comment>
<organism evidence="11 12">
    <name type="scientific">Vagococcus entomophilus</name>
    <dbReference type="NCBI Taxonomy" id="1160095"/>
    <lineage>
        <taxon>Bacteria</taxon>
        <taxon>Bacillati</taxon>
        <taxon>Bacillota</taxon>
        <taxon>Bacilli</taxon>
        <taxon>Lactobacillales</taxon>
        <taxon>Enterococcaceae</taxon>
        <taxon>Vagococcus</taxon>
    </lineage>
</organism>
<evidence type="ECO:0000256" key="2">
    <source>
        <dbReference type="ARBA" id="ARBA00008316"/>
    </source>
</evidence>
<dbReference type="Proteomes" id="UP000288669">
    <property type="component" value="Unassembled WGS sequence"/>
</dbReference>
<evidence type="ECO:0000259" key="10">
    <source>
        <dbReference type="Pfam" id="PF02863"/>
    </source>
</evidence>
<dbReference type="PRINTS" id="PR01467">
    <property type="entry name" value="ARGREPRESSOR"/>
</dbReference>
<dbReference type="GO" id="GO:0003700">
    <property type="term" value="F:DNA-binding transcription factor activity"/>
    <property type="evidence" value="ECO:0007669"/>
    <property type="project" value="UniProtKB-UniRule"/>
</dbReference>
<dbReference type="PANTHER" id="PTHR34471">
    <property type="entry name" value="ARGININE REPRESSOR"/>
    <property type="match status" value="1"/>
</dbReference>
<evidence type="ECO:0000256" key="5">
    <source>
        <dbReference type="ARBA" id="ARBA00023125"/>
    </source>
</evidence>
<keyword evidence="4 7" id="KW-0805">Transcription regulation</keyword>
<protein>
    <recommendedName>
        <fullName evidence="7 8">Arginine repressor</fullName>
    </recommendedName>
</protein>
<feature type="domain" description="Arginine repressor DNA-binding" evidence="9">
    <location>
        <begin position="1"/>
        <end position="66"/>
    </location>
</feature>
<comment type="pathway">
    <text evidence="7">Amino-acid biosynthesis; L-arginine biosynthesis [regulation].</text>
</comment>
<dbReference type="InterPro" id="IPR020900">
    <property type="entry name" value="Arg_repress_DNA-bd"/>
</dbReference>
<dbReference type="GO" id="GO:0006526">
    <property type="term" value="P:L-arginine biosynthetic process"/>
    <property type="evidence" value="ECO:0007669"/>
    <property type="project" value="UniProtKB-UniPathway"/>
</dbReference>
<evidence type="ECO:0000256" key="7">
    <source>
        <dbReference type="HAMAP-Rule" id="MF_00173"/>
    </source>
</evidence>
<dbReference type="InterPro" id="IPR020899">
    <property type="entry name" value="Arg_repress_C"/>
</dbReference>
<dbReference type="UniPathway" id="UPA00068"/>
<accession>A0A430AGG1</accession>
<keyword evidence="3 7" id="KW-0963">Cytoplasm</keyword>
<keyword evidence="7" id="KW-0028">Amino-acid biosynthesis</keyword>
<evidence type="ECO:0000256" key="8">
    <source>
        <dbReference type="NCBIfam" id="TIGR01529"/>
    </source>
</evidence>
<dbReference type="NCBIfam" id="TIGR01529">
    <property type="entry name" value="argR_whole"/>
    <property type="match status" value="1"/>
</dbReference>
<comment type="caution">
    <text evidence="11">The sequence shown here is derived from an EMBL/GenBank/DDBJ whole genome shotgun (WGS) entry which is preliminary data.</text>
</comment>
<keyword evidence="12" id="KW-1185">Reference proteome</keyword>
<comment type="similarity">
    <text evidence="2 7">Belongs to the ArgR family.</text>
</comment>
<evidence type="ECO:0000256" key="1">
    <source>
        <dbReference type="ARBA" id="ARBA00004496"/>
    </source>
</evidence>
<proteinExistence type="inferred from homology"/>
<dbReference type="GO" id="GO:0034618">
    <property type="term" value="F:arginine binding"/>
    <property type="evidence" value="ECO:0007669"/>
    <property type="project" value="InterPro"/>
</dbReference>
<dbReference type="RefSeq" id="WP_126824096.1">
    <property type="nucleotide sequence ID" value="NZ_JBHLWU010000002.1"/>
</dbReference>
<dbReference type="GO" id="GO:0051259">
    <property type="term" value="P:protein complex oligomerization"/>
    <property type="evidence" value="ECO:0007669"/>
    <property type="project" value="InterPro"/>
</dbReference>
<keyword evidence="5 7" id="KW-0238">DNA-binding</keyword>
<evidence type="ECO:0000256" key="6">
    <source>
        <dbReference type="ARBA" id="ARBA00023163"/>
    </source>
</evidence>
<dbReference type="HAMAP" id="MF_00173">
    <property type="entry name" value="Arg_repressor"/>
    <property type="match status" value="1"/>
</dbReference>
<keyword evidence="6 7" id="KW-0804">Transcription</keyword>
<dbReference type="InterPro" id="IPR001669">
    <property type="entry name" value="Arg_repress"/>
</dbReference>
<dbReference type="AlphaFoldDB" id="A0A430AGG1"/>
<dbReference type="Pfam" id="PF01316">
    <property type="entry name" value="Arg_repressor"/>
    <property type="match status" value="1"/>
</dbReference>
<dbReference type="Pfam" id="PF02863">
    <property type="entry name" value="Arg_repressor_C"/>
    <property type="match status" value="1"/>
</dbReference>
<dbReference type="GO" id="GO:0003677">
    <property type="term" value="F:DNA binding"/>
    <property type="evidence" value="ECO:0007669"/>
    <property type="project" value="UniProtKB-KW"/>
</dbReference>
<feature type="domain" description="Arginine repressor C-terminal" evidence="10">
    <location>
        <begin position="81"/>
        <end position="145"/>
    </location>
</feature>
<dbReference type="GO" id="GO:1900079">
    <property type="term" value="P:regulation of arginine biosynthetic process"/>
    <property type="evidence" value="ECO:0007669"/>
    <property type="project" value="UniProtKB-UniRule"/>
</dbReference>
<keyword evidence="7" id="KW-0055">Arginine biosynthesis</keyword>
<dbReference type="Gene3D" id="3.30.1360.40">
    <property type="match status" value="1"/>
</dbReference>
<sequence>MKKTNRQALIKQLILQHDIETQDELIELLEDQGVKATQATVSRDIRELSVVKTRAKNGNVKYTIFTQSAVSDEEKLKESVRDSVIKIQQVQFVNVVHTTLGTANVVAAVIDELNYPEIAGTLAGADTIVIFSPDEQAAKKMNQLIADSIV</sequence>
<dbReference type="SUPFAM" id="SSF46785">
    <property type="entry name" value="Winged helix' DNA-binding domain"/>
    <property type="match status" value="1"/>
</dbReference>
<evidence type="ECO:0000256" key="3">
    <source>
        <dbReference type="ARBA" id="ARBA00022490"/>
    </source>
</evidence>
<reference evidence="11 12" key="1">
    <citation type="submission" date="2017-05" db="EMBL/GenBank/DDBJ databases">
        <title>Vagococcus spp. assemblies.</title>
        <authorList>
            <person name="Gulvik C.A."/>
        </authorList>
    </citation>
    <scope>NUCLEOTIDE SEQUENCE [LARGE SCALE GENOMIC DNA]</scope>
    <source>
        <strain evidence="11 12">DSM 24756</strain>
    </source>
</reference>
<evidence type="ECO:0000256" key="4">
    <source>
        <dbReference type="ARBA" id="ARBA00023015"/>
    </source>
</evidence>
<dbReference type="InterPro" id="IPR036251">
    <property type="entry name" value="Arg_repress_C_sf"/>
</dbReference>
<gene>
    <name evidence="7" type="primary">argR</name>
    <name evidence="11" type="ORF">CBF30_06700</name>
</gene>
<dbReference type="SUPFAM" id="SSF55252">
    <property type="entry name" value="C-terminal domain of arginine repressor"/>
    <property type="match status" value="1"/>
</dbReference>
<dbReference type="OrthoDB" id="9807089at2"/>
<evidence type="ECO:0000313" key="12">
    <source>
        <dbReference type="Proteomes" id="UP000288669"/>
    </source>
</evidence>
<evidence type="ECO:0000259" key="9">
    <source>
        <dbReference type="Pfam" id="PF01316"/>
    </source>
</evidence>